<evidence type="ECO:0000313" key="6">
    <source>
        <dbReference type="Proteomes" id="UP000216991"/>
    </source>
</evidence>
<dbReference type="InterPro" id="IPR013762">
    <property type="entry name" value="Integrase-like_cat_sf"/>
</dbReference>
<comment type="caution">
    <text evidence="5">The sequence shown here is derived from an EMBL/GenBank/DDBJ whole genome shotgun (WGS) entry which is preliminary data.</text>
</comment>
<dbReference type="EMBL" id="NOXT01000091">
    <property type="protein sequence ID" value="OYQ31123.1"/>
    <property type="molecule type" value="Genomic_DNA"/>
</dbReference>
<dbReference type="GO" id="GO:0003677">
    <property type="term" value="F:DNA binding"/>
    <property type="evidence" value="ECO:0007669"/>
    <property type="project" value="InterPro"/>
</dbReference>
<dbReference type="Gene3D" id="1.10.443.10">
    <property type="entry name" value="Intergrase catalytic core"/>
    <property type="match status" value="1"/>
</dbReference>
<feature type="region of interest" description="Disordered" evidence="3">
    <location>
        <begin position="151"/>
        <end position="170"/>
    </location>
</feature>
<dbReference type="PROSITE" id="PS51898">
    <property type="entry name" value="TYR_RECOMBINASE"/>
    <property type="match status" value="1"/>
</dbReference>
<dbReference type="SUPFAM" id="SSF56349">
    <property type="entry name" value="DNA breaking-rejoining enzymes"/>
    <property type="match status" value="1"/>
</dbReference>
<evidence type="ECO:0000256" key="3">
    <source>
        <dbReference type="SAM" id="MobiDB-lite"/>
    </source>
</evidence>
<sequence>MAMDLSKVSVRQSLKPAKEPHWQRLHEGCFLGFRPSKRGGTGTWIARAYDPDKQRYSLMSLGGYSDRPASEMFVAAKREAEAFAEQVRAGGVRIQKIETVADACRTYAADKPEAAERFERFVYNDPIANVLISNLRRHHLDGWRQRLSATPARVGRRKNGEVTSRTRAQSTVNRELVPLRAALRKAATLGKPGTDRAWQEALVPTPGADGQRTLYLDREQRRRLLQHIPDEAQKFFRALCLLPLRPGAMAALNVEDFTSGTNELLVTKDKNGRSRRILLPPDTAKLFQELALGKAPGTPMFVRPNGKRWDRDSWKRPIALAARAAELDEGLTAYTLRHSTITDLVIDGLPLLTIAQASGTSVQMIEKHYGHLRSDGLAKALAALAL</sequence>
<gene>
    <name evidence="5" type="ORF">CHU93_05145</name>
</gene>
<accession>A0A255YPK0</accession>
<evidence type="ECO:0000256" key="1">
    <source>
        <dbReference type="ARBA" id="ARBA00022908"/>
    </source>
</evidence>
<dbReference type="Pfam" id="PF00589">
    <property type="entry name" value="Phage_integrase"/>
    <property type="match status" value="1"/>
</dbReference>
<keyword evidence="6" id="KW-1185">Reference proteome</keyword>
<evidence type="ECO:0000313" key="5">
    <source>
        <dbReference type="EMBL" id="OYQ31123.1"/>
    </source>
</evidence>
<dbReference type="InterPro" id="IPR002104">
    <property type="entry name" value="Integrase_catalytic"/>
</dbReference>
<name>A0A255YPK0_9SPHN</name>
<proteinExistence type="predicted"/>
<feature type="compositionally biased region" description="Polar residues" evidence="3">
    <location>
        <begin position="161"/>
        <end position="170"/>
    </location>
</feature>
<dbReference type="GO" id="GO:0015074">
    <property type="term" value="P:DNA integration"/>
    <property type="evidence" value="ECO:0007669"/>
    <property type="project" value="UniProtKB-KW"/>
</dbReference>
<keyword evidence="2" id="KW-0233">DNA recombination</keyword>
<dbReference type="InterPro" id="IPR011010">
    <property type="entry name" value="DNA_brk_join_enz"/>
</dbReference>
<reference evidence="5 6" key="1">
    <citation type="submission" date="2017-07" db="EMBL/GenBank/DDBJ databases">
        <title>Sandarakinorhabdus cyanobacteriorum sp. nov., a novel bacterium isolated from cyanobacterial aggregates in a eutrophic lake.</title>
        <authorList>
            <person name="Cai H."/>
        </authorList>
    </citation>
    <scope>NUCLEOTIDE SEQUENCE [LARGE SCALE GENOMIC DNA]</scope>
    <source>
        <strain evidence="5 6">TH057</strain>
    </source>
</reference>
<feature type="domain" description="Tyr recombinase" evidence="4">
    <location>
        <begin position="211"/>
        <end position="382"/>
    </location>
</feature>
<dbReference type="InterPro" id="IPR050090">
    <property type="entry name" value="Tyrosine_recombinase_XerCD"/>
</dbReference>
<dbReference type="GO" id="GO:0006310">
    <property type="term" value="P:DNA recombination"/>
    <property type="evidence" value="ECO:0007669"/>
    <property type="project" value="UniProtKB-KW"/>
</dbReference>
<organism evidence="5 6">
    <name type="scientific">Sandarakinorhabdus cyanobacteriorum</name>
    <dbReference type="NCBI Taxonomy" id="1981098"/>
    <lineage>
        <taxon>Bacteria</taxon>
        <taxon>Pseudomonadati</taxon>
        <taxon>Pseudomonadota</taxon>
        <taxon>Alphaproteobacteria</taxon>
        <taxon>Sphingomonadales</taxon>
        <taxon>Sphingosinicellaceae</taxon>
        <taxon>Sandarakinorhabdus</taxon>
    </lineage>
</organism>
<evidence type="ECO:0000256" key="2">
    <source>
        <dbReference type="ARBA" id="ARBA00023172"/>
    </source>
</evidence>
<keyword evidence="1" id="KW-0229">DNA integration</keyword>
<dbReference type="AlphaFoldDB" id="A0A255YPK0"/>
<dbReference type="PANTHER" id="PTHR30349">
    <property type="entry name" value="PHAGE INTEGRASE-RELATED"/>
    <property type="match status" value="1"/>
</dbReference>
<protein>
    <submittedName>
        <fullName evidence="5">Integrase</fullName>
    </submittedName>
</protein>
<dbReference type="Proteomes" id="UP000216991">
    <property type="component" value="Unassembled WGS sequence"/>
</dbReference>
<dbReference type="PANTHER" id="PTHR30349:SF88">
    <property type="entry name" value="BLL1584 PROTEIN"/>
    <property type="match status" value="1"/>
</dbReference>
<dbReference type="OrthoDB" id="7465727at2"/>
<evidence type="ECO:0000259" key="4">
    <source>
        <dbReference type="PROSITE" id="PS51898"/>
    </source>
</evidence>